<dbReference type="OrthoDB" id="2347092at2759"/>
<keyword evidence="3" id="KW-1185">Reference proteome</keyword>
<accession>A0A397T5K9</accession>
<gene>
    <name evidence="2" type="ORF">C1645_767476</name>
</gene>
<name>A0A397T5K9_9GLOM</name>
<feature type="compositionally biased region" description="Basic and acidic residues" evidence="1">
    <location>
        <begin position="86"/>
        <end position="104"/>
    </location>
</feature>
<feature type="non-terminal residue" evidence="2">
    <location>
        <position position="323"/>
    </location>
</feature>
<evidence type="ECO:0000313" key="2">
    <source>
        <dbReference type="EMBL" id="RIA91467.1"/>
    </source>
</evidence>
<feature type="region of interest" description="Disordered" evidence="1">
    <location>
        <begin position="45"/>
        <end position="230"/>
    </location>
</feature>
<dbReference type="EMBL" id="QKYT01000152">
    <property type="protein sequence ID" value="RIA91467.1"/>
    <property type="molecule type" value="Genomic_DNA"/>
</dbReference>
<evidence type="ECO:0000313" key="3">
    <source>
        <dbReference type="Proteomes" id="UP000265703"/>
    </source>
</evidence>
<sequence length="323" mass="37193">MNNTNNKQENENYRIGINHKFHAQKYITIPKINVFKKSELPKMVSTTQNQLRPEVIPSSQPSITGNKRSCEFQITVTDNKSSMRQRQNDINKRLRTSKDSHEFSRNISSSSSSSYNKETSNREGTKKSRLVQKQSSSSQKKVILAASLSPYSSETIESSDNSSCQRQSQQNLDLSSAQHTIPRLPTARTRCSSNAKLKEKVTKISQHKGQPISQFSVQRPESPKQWNPSQTREQQLEVMKYWLDKYYKHNRFDPTISDLVSGKPWNEIEGKLLSQFMPIFKRYLSDNDVVTRGTEFYSLFFAALQDKHEIAVKNAQSKMLQDD</sequence>
<organism evidence="2 3">
    <name type="scientific">Glomus cerebriforme</name>
    <dbReference type="NCBI Taxonomy" id="658196"/>
    <lineage>
        <taxon>Eukaryota</taxon>
        <taxon>Fungi</taxon>
        <taxon>Fungi incertae sedis</taxon>
        <taxon>Mucoromycota</taxon>
        <taxon>Glomeromycotina</taxon>
        <taxon>Glomeromycetes</taxon>
        <taxon>Glomerales</taxon>
        <taxon>Glomeraceae</taxon>
        <taxon>Glomus</taxon>
    </lineage>
</organism>
<feature type="compositionally biased region" description="Low complexity" evidence="1">
    <location>
        <begin position="131"/>
        <end position="141"/>
    </location>
</feature>
<protein>
    <submittedName>
        <fullName evidence="2">Uncharacterized protein</fullName>
    </submittedName>
</protein>
<feature type="compositionally biased region" description="Polar residues" evidence="1">
    <location>
        <begin position="164"/>
        <end position="179"/>
    </location>
</feature>
<feature type="compositionally biased region" description="Low complexity" evidence="1">
    <location>
        <begin position="152"/>
        <end position="163"/>
    </location>
</feature>
<proteinExistence type="predicted"/>
<comment type="caution">
    <text evidence="2">The sequence shown here is derived from an EMBL/GenBank/DDBJ whole genome shotgun (WGS) entry which is preliminary data.</text>
</comment>
<reference evidence="2 3" key="1">
    <citation type="submission" date="2018-06" db="EMBL/GenBank/DDBJ databases">
        <title>Comparative genomics reveals the genomic features of Rhizophagus irregularis, R. cerebriforme, R. diaphanum and Gigaspora rosea, and their symbiotic lifestyle signature.</title>
        <authorList>
            <person name="Morin E."/>
            <person name="San Clemente H."/>
            <person name="Chen E.C.H."/>
            <person name="De La Providencia I."/>
            <person name="Hainaut M."/>
            <person name="Kuo A."/>
            <person name="Kohler A."/>
            <person name="Murat C."/>
            <person name="Tang N."/>
            <person name="Roy S."/>
            <person name="Loubradou J."/>
            <person name="Henrissat B."/>
            <person name="Grigoriev I.V."/>
            <person name="Corradi N."/>
            <person name="Roux C."/>
            <person name="Martin F.M."/>
        </authorList>
    </citation>
    <scope>NUCLEOTIDE SEQUENCE [LARGE SCALE GENOMIC DNA]</scope>
    <source>
        <strain evidence="2 3">DAOM 227022</strain>
    </source>
</reference>
<feature type="compositionally biased region" description="Polar residues" evidence="1">
    <location>
        <begin position="45"/>
        <end position="85"/>
    </location>
</feature>
<evidence type="ECO:0000256" key="1">
    <source>
        <dbReference type="SAM" id="MobiDB-lite"/>
    </source>
</evidence>
<dbReference type="AlphaFoldDB" id="A0A397T5K9"/>
<feature type="compositionally biased region" description="Polar residues" evidence="1">
    <location>
        <begin position="203"/>
        <end position="230"/>
    </location>
</feature>
<dbReference type="Proteomes" id="UP000265703">
    <property type="component" value="Unassembled WGS sequence"/>
</dbReference>